<comment type="pathway">
    <text evidence="1 6">Cell wall biogenesis; peptidoglycan biosynthesis.</text>
</comment>
<evidence type="ECO:0000256" key="1">
    <source>
        <dbReference type="ARBA" id="ARBA00004752"/>
    </source>
</evidence>
<feature type="active site" description="Nucleophile" evidence="6">
    <location>
        <position position="440"/>
    </location>
</feature>
<dbReference type="InterPro" id="IPR038063">
    <property type="entry name" value="Transpep_catalytic_dom"/>
</dbReference>
<dbReference type="SUPFAM" id="SSF141523">
    <property type="entry name" value="L,D-transpeptidase catalytic domain-like"/>
    <property type="match status" value="1"/>
</dbReference>
<feature type="domain" description="L,D-TPase catalytic" evidence="8">
    <location>
        <begin position="340"/>
        <end position="464"/>
    </location>
</feature>
<keyword evidence="4 6" id="KW-0573">Peptidoglycan synthesis</keyword>
<dbReference type="Proteomes" id="UP001596253">
    <property type="component" value="Unassembled WGS sequence"/>
</dbReference>
<keyword evidence="7" id="KW-0812">Transmembrane</keyword>
<keyword evidence="7" id="KW-0472">Membrane</keyword>
<dbReference type="PANTHER" id="PTHR30582:SF33">
    <property type="entry name" value="EXPORTED PROTEIN"/>
    <property type="match status" value="1"/>
</dbReference>
<dbReference type="InterPro" id="IPR050979">
    <property type="entry name" value="LD-transpeptidase"/>
</dbReference>
<dbReference type="PANTHER" id="PTHR30582">
    <property type="entry name" value="L,D-TRANSPEPTIDASE"/>
    <property type="match status" value="1"/>
</dbReference>
<proteinExistence type="predicted"/>
<dbReference type="Gene3D" id="2.40.440.10">
    <property type="entry name" value="L,D-transpeptidase catalytic domain-like"/>
    <property type="match status" value="1"/>
</dbReference>
<dbReference type="InterPro" id="IPR022029">
    <property type="entry name" value="YoaR-like_PG-bd"/>
</dbReference>
<dbReference type="EMBL" id="JBHSSD010000061">
    <property type="protein sequence ID" value="MFC6165922.1"/>
    <property type="molecule type" value="Genomic_DNA"/>
</dbReference>
<name>A0ABW1RBA1_9LACO</name>
<keyword evidence="10" id="KW-1185">Reference proteome</keyword>
<evidence type="ECO:0000256" key="6">
    <source>
        <dbReference type="PROSITE-ProRule" id="PRU01373"/>
    </source>
</evidence>
<organism evidence="9 10">
    <name type="scientific">Lactiplantibacillus dongliensis</name>
    <dbReference type="NCBI Taxonomy" id="2559919"/>
    <lineage>
        <taxon>Bacteria</taxon>
        <taxon>Bacillati</taxon>
        <taxon>Bacillota</taxon>
        <taxon>Bacilli</taxon>
        <taxon>Lactobacillales</taxon>
        <taxon>Lactobacillaceae</taxon>
        <taxon>Lactiplantibacillus</taxon>
    </lineage>
</organism>
<evidence type="ECO:0000313" key="9">
    <source>
        <dbReference type="EMBL" id="MFC6165922.1"/>
    </source>
</evidence>
<evidence type="ECO:0000259" key="8">
    <source>
        <dbReference type="PROSITE" id="PS52029"/>
    </source>
</evidence>
<dbReference type="InterPro" id="IPR005490">
    <property type="entry name" value="LD_TPept_cat_dom"/>
</dbReference>
<comment type="caution">
    <text evidence="9">The sequence shown here is derived from an EMBL/GenBank/DDBJ whole genome shotgun (WGS) entry which is preliminary data.</text>
</comment>
<evidence type="ECO:0000256" key="5">
    <source>
        <dbReference type="ARBA" id="ARBA00023316"/>
    </source>
</evidence>
<sequence>MKHKRGIEIAGGIVGLLAVGYIATSLTLQHNQKFLMNTQIAGVDVSGKTANQVTDQVSHALEHRTYHVVEHGQAIYSFNSKSAGISIDTQHDLQKLAKHQNYWSWPLALMNSASADDSVRLGKLSVSSASMQQLVNQIMKTAGNTKRTKTENAKLVYKNDQVAIQKEVQGTEINTKALKIVVKKALADGKTSINLKDAYVKPTLTSTSKALTTAKTKAQPYAKEVAKYNINGHKFQIPNNTILGWIQVDKAGQVTLNQKSVLAYVNKLNDKYHTYHTTRTFKSTMRGTVKINGGLFGWSIKTKKEAAALSKQVLAGKDFSRTPIISGSGYHNKKTDIGNTYIEVDKQNQHMWVYVNGKVKVSTDVVTGKPGAHATTTGVWNLWSKQRHATLRGQNDNGSSYTQPVAYWMPFDDTGEGIHDSPWQPQYGGTWYKSHGSHGCVNTPPSVVGKVYDAVPVGTPVVVF</sequence>
<keyword evidence="7" id="KW-1133">Transmembrane helix</keyword>
<dbReference type="Pfam" id="PF12229">
    <property type="entry name" value="PG_binding_4"/>
    <property type="match status" value="2"/>
</dbReference>
<gene>
    <name evidence="9" type="ORF">ACFP3T_14755</name>
</gene>
<dbReference type="RefSeq" id="WP_137639623.1">
    <property type="nucleotide sequence ID" value="NZ_BJDK01000008.1"/>
</dbReference>
<evidence type="ECO:0000256" key="7">
    <source>
        <dbReference type="SAM" id="Phobius"/>
    </source>
</evidence>
<reference evidence="10" key="1">
    <citation type="journal article" date="2019" name="Int. J. Syst. Evol. Microbiol.">
        <title>The Global Catalogue of Microorganisms (GCM) 10K type strain sequencing project: providing services to taxonomists for standard genome sequencing and annotation.</title>
        <authorList>
            <consortium name="The Broad Institute Genomics Platform"/>
            <consortium name="The Broad Institute Genome Sequencing Center for Infectious Disease"/>
            <person name="Wu L."/>
            <person name="Ma J."/>
        </authorList>
    </citation>
    <scope>NUCLEOTIDE SEQUENCE [LARGE SCALE GENOMIC DNA]</scope>
    <source>
        <strain evidence="10">CCM 8932</strain>
    </source>
</reference>
<evidence type="ECO:0000256" key="4">
    <source>
        <dbReference type="ARBA" id="ARBA00022984"/>
    </source>
</evidence>
<evidence type="ECO:0000313" key="10">
    <source>
        <dbReference type="Proteomes" id="UP001596253"/>
    </source>
</evidence>
<dbReference type="Pfam" id="PF03734">
    <property type="entry name" value="YkuD"/>
    <property type="match status" value="1"/>
</dbReference>
<keyword evidence="2" id="KW-0808">Transferase</keyword>
<feature type="transmembrane region" description="Helical" evidence="7">
    <location>
        <begin position="7"/>
        <end position="28"/>
    </location>
</feature>
<dbReference type="InterPro" id="IPR038054">
    <property type="entry name" value="LD_TPept-like_central_sf"/>
</dbReference>
<dbReference type="CDD" id="cd16913">
    <property type="entry name" value="YkuD_like"/>
    <property type="match status" value="1"/>
</dbReference>
<protein>
    <submittedName>
        <fullName evidence="9">L,D-transpeptidase/peptidoglycan binding protein</fullName>
    </submittedName>
</protein>
<accession>A0ABW1RBA1</accession>
<dbReference type="Gene3D" id="3.10.20.800">
    <property type="match status" value="1"/>
</dbReference>
<feature type="active site" description="Proton donor/acceptor" evidence="6">
    <location>
        <position position="419"/>
    </location>
</feature>
<keyword evidence="5 6" id="KW-0961">Cell wall biogenesis/degradation</keyword>
<dbReference type="PROSITE" id="PS52029">
    <property type="entry name" value="LD_TPASE"/>
    <property type="match status" value="1"/>
</dbReference>
<keyword evidence="3 6" id="KW-0133">Cell shape</keyword>
<evidence type="ECO:0000256" key="2">
    <source>
        <dbReference type="ARBA" id="ARBA00022679"/>
    </source>
</evidence>
<evidence type="ECO:0000256" key="3">
    <source>
        <dbReference type="ARBA" id="ARBA00022960"/>
    </source>
</evidence>
<dbReference type="SUPFAM" id="SSF143985">
    <property type="entry name" value="L,D-transpeptidase pre-catalytic domain-like"/>
    <property type="match status" value="1"/>
</dbReference>